<evidence type="ECO:0000256" key="1">
    <source>
        <dbReference type="ARBA" id="ARBA00004371"/>
    </source>
</evidence>
<dbReference type="InterPro" id="IPR029058">
    <property type="entry name" value="AB_hydrolase_fold"/>
</dbReference>
<dbReference type="PANTHER" id="PTHR11247:SF27">
    <property type="entry name" value="LYSOSOMAL THIOESTERASE PPT2"/>
    <property type="match status" value="1"/>
</dbReference>
<evidence type="ECO:0000313" key="12">
    <source>
        <dbReference type="RefSeq" id="XP_006821301.1"/>
    </source>
</evidence>
<protein>
    <recommendedName>
        <fullName evidence="7">palmitoyl-CoA hydrolase</fullName>
        <ecNumber evidence="7">3.1.2.2</ecNumber>
    </recommendedName>
</protein>
<keyword evidence="10" id="KW-0472">Membrane</keyword>
<evidence type="ECO:0000256" key="8">
    <source>
        <dbReference type="ARBA" id="ARBA00093223"/>
    </source>
</evidence>
<dbReference type="GeneID" id="102803818"/>
<evidence type="ECO:0000256" key="9">
    <source>
        <dbReference type="ARBA" id="ARBA00093353"/>
    </source>
</evidence>
<dbReference type="SUPFAM" id="SSF53474">
    <property type="entry name" value="alpha/beta-Hydrolases"/>
    <property type="match status" value="1"/>
</dbReference>
<feature type="transmembrane region" description="Helical" evidence="10">
    <location>
        <begin position="7"/>
        <end position="27"/>
    </location>
</feature>
<proteinExistence type="inferred from homology"/>
<evidence type="ECO:0000256" key="5">
    <source>
        <dbReference type="ARBA" id="ARBA00023180"/>
    </source>
</evidence>
<evidence type="ECO:0000256" key="3">
    <source>
        <dbReference type="ARBA" id="ARBA00022729"/>
    </source>
</evidence>
<evidence type="ECO:0000256" key="10">
    <source>
        <dbReference type="SAM" id="Phobius"/>
    </source>
</evidence>
<comment type="subcellular location">
    <subcellularLocation>
        <location evidence="1">Lysosome</location>
    </subcellularLocation>
</comment>
<keyword evidence="10" id="KW-1133">Transmembrane helix</keyword>
<reference evidence="12" key="1">
    <citation type="submission" date="2025-08" db="UniProtKB">
        <authorList>
            <consortium name="RefSeq"/>
        </authorList>
    </citation>
    <scope>IDENTIFICATION</scope>
    <source>
        <tissue evidence="12">Testes</tissue>
    </source>
</reference>
<dbReference type="Pfam" id="PF02089">
    <property type="entry name" value="Palm_thioest"/>
    <property type="match status" value="2"/>
</dbReference>
<comment type="similarity">
    <text evidence="2">Belongs to the palmitoyl-protein thioesterase family.</text>
</comment>
<keyword evidence="10" id="KW-0812">Transmembrane</keyword>
<evidence type="ECO:0000256" key="7">
    <source>
        <dbReference type="ARBA" id="ARBA00038848"/>
    </source>
</evidence>
<comment type="catalytic activity">
    <reaction evidence="8">
        <text>S-hexadecanoyl-N-acetylcysteamine + H2O = N-acetylcysteamine + hexadecanoate + H(+)</text>
        <dbReference type="Rhea" id="RHEA:84099"/>
        <dbReference type="ChEBI" id="CHEBI:7896"/>
        <dbReference type="ChEBI" id="CHEBI:15377"/>
        <dbReference type="ChEBI" id="CHEBI:15378"/>
        <dbReference type="ChEBI" id="CHEBI:74410"/>
        <dbReference type="ChEBI" id="CHEBI:233601"/>
    </reaction>
</comment>
<gene>
    <name evidence="12" type="primary">LOC102803818</name>
</gene>
<evidence type="ECO:0000256" key="6">
    <source>
        <dbReference type="ARBA" id="ARBA00023228"/>
    </source>
</evidence>
<keyword evidence="3" id="KW-0732">Signal</keyword>
<organism evidence="11 12">
    <name type="scientific">Saccoglossus kowalevskii</name>
    <name type="common">Acorn worm</name>
    <dbReference type="NCBI Taxonomy" id="10224"/>
    <lineage>
        <taxon>Eukaryota</taxon>
        <taxon>Metazoa</taxon>
        <taxon>Hemichordata</taxon>
        <taxon>Enteropneusta</taxon>
        <taxon>Harrimaniidae</taxon>
        <taxon>Saccoglossus</taxon>
    </lineage>
</organism>
<keyword evidence="5" id="KW-0325">Glycoprotein</keyword>
<evidence type="ECO:0000256" key="4">
    <source>
        <dbReference type="ARBA" id="ARBA00022801"/>
    </source>
</evidence>
<sequence>MAGLCRFVALSRVLYLTLNIAVFVSIFNLCSGYKPVIVVHGILDNPTMFTGLKDFIEEAHPKTNVTIIDLYDDIDSLLPLWQQVVNFSKVMRPIMQSAQDGIHLIGFSQDTEYLKWLFPNYLREELYKVCYKVFGQDVSVCNYWNDPHHHDLYLKFNSFLPVLNNQVNGSEEYKKNFIKLKNLVLIGGPDDGVITPWQSSHFGFYDSSEKVIEMTSQQVFKNDTFGLRTLSERGAITTYSIAGVEHTTWHKNLTVFNKAIKPWLT</sequence>
<dbReference type="Proteomes" id="UP000694865">
    <property type="component" value="Unplaced"/>
</dbReference>
<dbReference type="RefSeq" id="XP_006821301.1">
    <property type="nucleotide sequence ID" value="XM_006821238.1"/>
</dbReference>
<name>A0ABM0MMR0_SACKO</name>
<dbReference type="PANTHER" id="PTHR11247">
    <property type="entry name" value="PALMITOYL-PROTEIN THIOESTERASE/DOLICHYLDIPHOSPHATASE 1"/>
    <property type="match status" value="1"/>
</dbReference>
<keyword evidence="11" id="KW-1185">Reference proteome</keyword>
<keyword evidence="4" id="KW-0378">Hydrolase</keyword>
<dbReference type="Gene3D" id="3.40.50.1820">
    <property type="entry name" value="alpha/beta hydrolase"/>
    <property type="match status" value="2"/>
</dbReference>
<evidence type="ECO:0000256" key="2">
    <source>
        <dbReference type="ARBA" id="ARBA00010758"/>
    </source>
</evidence>
<comment type="function">
    <text evidence="9">Catalyzes the cleavage of thioester bonds from S-palmitoyl-CoA or S-palmitoyl-N-acetylcysteamine (unbranched structures) but does not have activity against palmitoylcysteine or palmitoylated proteins, branched structures or bulky head groups. Conversely, hydrolyzes both long and short chain fatty acyl-CoA substrate.</text>
</comment>
<accession>A0ABM0MMR0</accession>
<keyword evidence="6" id="KW-0458">Lysosome</keyword>
<evidence type="ECO:0000313" key="11">
    <source>
        <dbReference type="Proteomes" id="UP000694865"/>
    </source>
</evidence>
<dbReference type="EC" id="3.1.2.2" evidence="7"/>